<sequence>MDGIVELLEEHNGSDNANDNFGDIIIMPPDVDAVTDEEDITDEEETGEVRVQGVPGSLELHTETGHQNEDL</sequence>
<organism evidence="1 2">
    <name type="scientific">Octopus vulgaris</name>
    <name type="common">Common octopus</name>
    <dbReference type="NCBI Taxonomy" id="6645"/>
    <lineage>
        <taxon>Eukaryota</taxon>
        <taxon>Metazoa</taxon>
        <taxon>Spiralia</taxon>
        <taxon>Lophotrochozoa</taxon>
        <taxon>Mollusca</taxon>
        <taxon>Cephalopoda</taxon>
        <taxon>Coleoidea</taxon>
        <taxon>Octopodiformes</taxon>
        <taxon>Octopoda</taxon>
        <taxon>Incirrata</taxon>
        <taxon>Octopodidae</taxon>
        <taxon>Octopus</taxon>
    </lineage>
</organism>
<accession>A0AA36BDQ7</accession>
<evidence type="ECO:0000313" key="1">
    <source>
        <dbReference type="EMBL" id="CAI9731492.1"/>
    </source>
</evidence>
<protein>
    <submittedName>
        <fullName evidence="1">Uncharacterized protein</fullName>
    </submittedName>
</protein>
<gene>
    <name evidence="1" type="ORF">OCTVUL_1B027698</name>
</gene>
<keyword evidence="2" id="KW-1185">Reference proteome</keyword>
<name>A0AA36BDQ7_OCTVU</name>
<reference evidence="1" key="1">
    <citation type="submission" date="2023-08" db="EMBL/GenBank/DDBJ databases">
        <authorList>
            <person name="Alioto T."/>
            <person name="Alioto T."/>
            <person name="Gomez Garrido J."/>
        </authorList>
    </citation>
    <scope>NUCLEOTIDE SEQUENCE</scope>
</reference>
<proteinExistence type="predicted"/>
<dbReference type="Proteomes" id="UP001162480">
    <property type="component" value="Chromosome 12"/>
</dbReference>
<dbReference type="AlphaFoldDB" id="A0AA36BDQ7"/>
<dbReference type="EMBL" id="OX597825">
    <property type="protein sequence ID" value="CAI9731492.1"/>
    <property type="molecule type" value="Genomic_DNA"/>
</dbReference>
<evidence type="ECO:0000313" key="2">
    <source>
        <dbReference type="Proteomes" id="UP001162480"/>
    </source>
</evidence>